<sequence length="154" mass="17176">MEESAAVRAADQFLKDVWTGEPPTVSRLIELLDALIASYHLTTEAIAPEATTDPPNRDWKAVYDQTAKRFPNLGLYPIADPLAEGAGTLMMGDAIDDIADITSDLRDVVWVAENHGAKCADTHFRQLYVHWGTHARELLLLLHAKQTWQPFDHS</sequence>
<dbReference type="AlphaFoldDB" id="A0A6I6IIV7"/>
<dbReference type="Gene3D" id="1.20.120.1550">
    <property type="entry name" value="Protein of unknown function DUF5063"/>
    <property type="match status" value="1"/>
</dbReference>
<protein>
    <recommendedName>
        <fullName evidence="3">DUF5063 domain-containing protein</fullName>
    </recommendedName>
</protein>
<proteinExistence type="predicted"/>
<dbReference type="InterPro" id="IPR038312">
    <property type="entry name" value="DUF5063_sf"/>
</dbReference>
<evidence type="ECO:0000313" key="2">
    <source>
        <dbReference type="Proteomes" id="UP000428330"/>
    </source>
</evidence>
<name>A0A6I6IIV7_9RHOB</name>
<dbReference type="EMBL" id="CP034348">
    <property type="protein sequence ID" value="QGX96860.1"/>
    <property type="molecule type" value="Genomic_DNA"/>
</dbReference>
<dbReference type="RefSeq" id="WP_157705305.1">
    <property type="nucleotide sequence ID" value="NZ_CP034348.1"/>
</dbReference>
<keyword evidence="2" id="KW-1185">Reference proteome</keyword>
<evidence type="ECO:0000313" key="1">
    <source>
        <dbReference type="EMBL" id="QGX96860.1"/>
    </source>
</evidence>
<organism evidence="1 2">
    <name type="scientific">Roseovarius faecimaris</name>
    <dbReference type="NCBI Taxonomy" id="2494550"/>
    <lineage>
        <taxon>Bacteria</taxon>
        <taxon>Pseudomonadati</taxon>
        <taxon>Pseudomonadota</taxon>
        <taxon>Alphaproteobacteria</taxon>
        <taxon>Rhodobacterales</taxon>
        <taxon>Roseobacteraceae</taxon>
        <taxon>Roseovarius</taxon>
    </lineage>
</organism>
<dbReference type="KEGG" id="rom:EI983_00610"/>
<accession>A0A6I6IIV7</accession>
<dbReference type="OrthoDB" id="7390621at2"/>
<reference evidence="2" key="1">
    <citation type="submission" date="2018-12" db="EMBL/GenBank/DDBJ databases">
        <title>Complete genome sequence of Roseovarius sp. MME-070.</title>
        <authorList>
            <person name="Nam Y.-D."/>
            <person name="Kang J."/>
            <person name="Chung W.-H."/>
            <person name="Park Y.S."/>
        </authorList>
    </citation>
    <scope>NUCLEOTIDE SEQUENCE [LARGE SCALE GENOMIC DNA]</scope>
    <source>
        <strain evidence="2">MME-070</strain>
    </source>
</reference>
<dbReference type="Proteomes" id="UP000428330">
    <property type="component" value="Chromosome"/>
</dbReference>
<evidence type="ECO:0008006" key="3">
    <source>
        <dbReference type="Google" id="ProtNLM"/>
    </source>
</evidence>
<gene>
    <name evidence="1" type="ORF">EI983_00610</name>
</gene>